<dbReference type="VEuPathDB" id="VectorBase:GPPI045343"/>
<sequence length="69" mass="7957">MTMTENQQILDFLIEFDTSYLTKMVLKTDEDLLTTLPLNVLPKKFTAIHGAVDQVSENVNLEIETIENW</sequence>
<dbReference type="Proteomes" id="UP000092460">
    <property type="component" value="Unassembled WGS sequence"/>
</dbReference>
<proteinExistence type="predicted"/>
<reference evidence="1" key="2">
    <citation type="submission" date="2020-05" db="UniProtKB">
        <authorList>
            <consortium name="EnsemblMetazoa"/>
        </authorList>
    </citation>
    <scope>IDENTIFICATION</scope>
    <source>
        <strain evidence="1">IAEA</strain>
    </source>
</reference>
<organism evidence="1 2">
    <name type="scientific">Glossina palpalis gambiensis</name>
    <dbReference type="NCBI Taxonomy" id="67801"/>
    <lineage>
        <taxon>Eukaryota</taxon>
        <taxon>Metazoa</taxon>
        <taxon>Ecdysozoa</taxon>
        <taxon>Arthropoda</taxon>
        <taxon>Hexapoda</taxon>
        <taxon>Insecta</taxon>
        <taxon>Pterygota</taxon>
        <taxon>Neoptera</taxon>
        <taxon>Endopterygota</taxon>
        <taxon>Diptera</taxon>
        <taxon>Brachycera</taxon>
        <taxon>Muscomorpha</taxon>
        <taxon>Hippoboscoidea</taxon>
        <taxon>Glossinidae</taxon>
        <taxon>Glossina</taxon>
    </lineage>
</organism>
<accession>A0A1B0BZS6</accession>
<dbReference type="AlphaFoldDB" id="A0A1B0BZS6"/>
<reference evidence="2" key="1">
    <citation type="submission" date="2015-01" db="EMBL/GenBank/DDBJ databases">
        <authorList>
            <person name="Aksoy S."/>
            <person name="Warren W."/>
            <person name="Wilson R.K."/>
        </authorList>
    </citation>
    <scope>NUCLEOTIDE SEQUENCE [LARGE SCALE GENOMIC DNA]</scope>
    <source>
        <strain evidence="2">IAEA</strain>
    </source>
</reference>
<keyword evidence="2" id="KW-1185">Reference proteome</keyword>
<evidence type="ECO:0000313" key="1">
    <source>
        <dbReference type="EnsemblMetazoa" id="GPPI045343-PA"/>
    </source>
</evidence>
<dbReference type="EMBL" id="JXJN01023286">
    <property type="status" value="NOT_ANNOTATED_CDS"/>
    <property type="molecule type" value="Genomic_DNA"/>
</dbReference>
<evidence type="ECO:0000313" key="2">
    <source>
        <dbReference type="Proteomes" id="UP000092460"/>
    </source>
</evidence>
<dbReference type="EnsemblMetazoa" id="GPPI045343-RA">
    <property type="protein sequence ID" value="GPPI045343-PA"/>
    <property type="gene ID" value="GPPI045343"/>
</dbReference>
<name>A0A1B0BZS6_9MUSC</name>
<protein>
    <submittedName>
        <fullName evidence="1">Uncharacterized protein</fullName>
    </submittedName>
</protein>